<feature type="transmembrane region" description="Helical" evidence="9">
    <location>
        <begin position="420"/>
        <end position="438"/>
    </location>
</feature>
<evidence type="ECO:0000256" key="5">
    <source>
        <dbReference type="ARBA" id="ARBA00022554"/>
    </source>
</evidence>
<dbReference type="SUPFAM" id="SSF53187">
    <property type="entry name" value="Zn-dependent exopeptidases"/>
    <property type="match status" value="1"/>
</dbReference>
<feature type="transmembrane region" description="Helical" evidence="9">
    <location>
        <begin position="445"/>
        <end position="460"/>
    </location>
</feature>
<dbReference type="GO" id="GO:0005774">
    <property type="term" value="C:vacuolar membrane"/>
    <property type="evidence" value="ECO:0007669"/>
    <property type="project" value="UniProtKB-SubCell"/>
</dbReference>
<dbReference type="Proteomes" id="UP000023435">
    <property type="component" value="Unassembled WGS sequence"/>
</dbReference>
<dbReference type="InterPro" id="IPR045175">
    <property type="entry name" value="M28_fam"/>
</dbReference>
<comment type="caution">
    <text evidence="11">The sequence shown here is derived from an EMBL/GenBank/DDBJ whole genome shotgun (WGS) entry which is preliminary data.</text>
</comment>
<comment type="similarity">
    <text evidence="3">Belongs to the peptidase M28 family.</text>
</comment>
<dbReference type="GO" id="GO:0006508">
    <property type="term" value="P:proteolysis"/>
    <property type="evidence" value="ECO:0007669"/>
    <property type="project" value="InterPro"/>
</dbReference>
<dbReference type="GO" id="GO:0008235">
    <property type="term" value="F:metalloexopeptidase activity"/>
    <property type="evidence" value="ECO:0007669"/>
    <property type="project" value="InterPro"/>
</dbReference>
<feature type="transmembrane region" description="Helical" evidence="9">
    <location>
        <begin position="598"/>
        <end position="616"/>
    </location>
</feature>
<keyword evidence="12" id="KW-1185">Reference proteome</keyword>
<evidence type="ECO:0000259" key="10">
    <source>
        <dbReference type="Pfam" id="PF04389"/>
    </source>
</evidence>
<comment type="function">
    <text evidence="1">May be involved in vacuolar sorting and osmoregulation.</text>
</comment>
<feature type="transmembrane region" description="Helical" evidence="9">
    <location>
        <begin position="374"/>
        <end position="400"/>
    </location>
</feature>
<protein>
    <recommendedName>
        <fullName evidence="4">Vacuolar membrane protease</fullName>
    </recommendedName>
    <alternativeName>
        <fullName evidence="8">FXNA-related family protease 1</fullName>
    </alternativeName>
</protein>
<feature type="domain" description="Peptidase M28" evidence="10">
    <location>
        <begin position="117"/>
        <end position="308"/>
    </location>
</feature>
<evidence type="ECO:0000256" key="4">
    <source>
        <dbReference type="ARBA" id="ARBA00017435"/>
    </source>
</evidence>
<feature type="transmembrane region" description="Helical" evidence="9">
    <location>
        <begin position="569"/>
        <end position="592"/>
    </location>
</feature>
<accession>A0A125MMB6</accession>
<sequence>MNENQAGAGSDGKPRTQPTRWWRTLAGLAAIVAVVAVTWSLSSPPAVRGDGGASHAFSVERAMSHVRQIARAPHPTGSAANAKVRDYLVAQLRASGLQVEVQRELSTGQGSFAWVENVVGVLPATGASAGKPRDAVLLMSHYDSIPWAPGAADAGAGVATVLEAARVAAGSDRGERKRDLIVLLSDGEEMGAFGARAFFDRHALASRVATVFNFEARGSSGPVLMFQSGPGSAPLLRSLHGAAPVANSYSDEIYKRMPNFTDFNVSLERGLPGLNFAFIEGYSDYHSPTDTPDHLAPATLQHMGDQAIGAMRAALSASSVAPAAGAEPAYMNFTGKAFFQYPRWLDQGALALATLLLIVAAWRGRRSEPAGVLATARGVLAVLAAIAVSVSVVLSVSAFVREDFWPGAMQRAVSAHQLEWFLAWTLLAGGVLVAILGVARGGLRWWWALALALLAALPMLRAGSVFIPGLVAAALVAGLLYKPLTETALMRGGEALLLVLAWVLALALPGAANILVWPLLALAVVRVIAPLRGPAAPAWSSFALAMPVVVVGGVILGELAMRLDQALGVSVPVIGAVPVLLLCVLCMQAWLAQGAARVGAALALSGLVAAVALVFVNPFDTRHPLPSSVFVLNDRVQGVDCLASIDATDDAWKRSVLGDAARALPNNLYAPEVWRETRCRPLGERAAAIGAPATTRIRVLGVEPQGELRRMRLALTAQAGHDVLDLYLPKGVDARSASVQNRSIHAPTAEGFEQWPVRIRGFAVPAGELELTLDIGPGPLPDALLAVTIDHGLPAGLALPARPAGLMAQTHPYSDARVGVARIALEAAQAGPSP</sequence>
<keyword evidence="9" id="KW-0812">Transmembrane</keyword>
<evidence type="ECO:0000313" key="12">
    <source>
        <dbReference type="Proteomes" id="UP000023435"/>
    </source>
</evidence>
<evidence type="ECO:0000256" key="6">
    <source>
        <dbReference type="ARBA" id="ARBA00022989"/>
    </source>
</evidence>
<feature type="transmembrane region" description="Helical" evidence="9">
    <location>
        <begin position="496"/>
        <end position="524"/>
    </location>
</feature>
<evidence type="ECO:0000256" key="1">
    <source>
        <dbReference type="ARBA" id="ARBA00003273"/>
    </source>
</evidence>
<feature type="transmembrane region" description="Helical" evidence="9">
    <location>
        <begin position="21"/>
        <end position="41"/>
    </location>
</feature>
<dbReference type="AlphaFoldDB" id="A0A125MMB6"/>
<evidence type="ECO:0000256" key="9">
    <source>
        <dbReference type="SAM" id="Phobius"/>
    </source>
</evidence>
<dbReference type="InterPro" id="IPR007484">
    <property type="entry name" value="Peptidase_M28"/>
</dbReference>
<proteinExistence type="inferred from homology"/>
<dbReference type="OrthoDB" id="9778250at2"/>
<name>A0A125MMB6_9GAMM</name>
<reference evidence="11 12" key="1">
    <citation type="journal article" date="2014" name="Genome Announc.">
        <title>Draft Genome Sequence of Lysobacter capsici AZ78, a Bacterium Antagonistic to Plant-Pathogenic Oomycetes.</title>
        <authorList>
            <person name="Puopolo G."/>
            <person name="Sonego P."/>
            <person name="Engelen K."/>
            <person name="Pertot I."/>
        </authorList>
    </citation>
    <scope>NUCLEOTIDE SEQUENCE [LARGE SCALE GENOMIC DNA]</scope>
    <source>
        <strain evidence="11 12">AZ78</strain>
    </source>
</reference>
<dbReference type="RefSeq" id="WP_036115504.1">
    <property type="nucleotide sequence ID" value="NZ_JAJA02000001.1"/>
</dbReference>
<organism evidence="11 12">
    <name type="scientific">Lysobacter capsici AZ78</name>
    <dbReference type="NCBI Taxonomy" id="1444315"/>
    <lineage>
        <taxon>Bacteria</taxon>
        <taxon>Pseudomonadati</taxon>
        <taxon>Pseudomonadota</taxon>
        <taxon>Gammaproteobacteria</taxon>
        <taxon>Lysobacterales</taxon>
        <taxon>Lysobacteraceae</taxon>
        <taxon>Lysobacter</taxon>
    </lineage>
</organism>
<dbReference type="Pfam" id="PF04389">
    <property type="entry name" value="Peptidase_M28"/>
    <property type="match status" value="1"/>
</dbReference>
<keyword evidence="5" id="KW-0926">Vacuole</keyword>
<dbReference type="PANTHER" id="PTHR12147">
    <property type="entry name" value="METALLOPEPTIDASE M28 FAMILY MEMBER"/>
    <property type="match status" value="1"/>
</dbReference>
<evidence type="ECO:0000256" key="8">
    <source>
        <dbReference type="ARBA" id="ARBA00031512"/>
    </source>
</evidence>
<dbReference type="PANTHER" id="PTHR12147:SF58">
    <property type="entry name" value="VACUOLAR MEMBRANE PROTEASE"/>
    <property type="match status" value="1"/>
</dbReference>
<keyword evidence="7" id="KW-0325">Glycoprotein</keyword>
<feature type="transmembrane region" description="Helical" evidence="9">
    <location>
        <begin position="536"/>
        <end position="557"/>
    </location>
</feature>
<keyword evidence="9" id="KW-0472">Membrane</keyword>
<evidence type="ECO:0000256" key="7">
    <source>
        <dbReference type="ARBA" id="ARBA00023180"/>
    </source>
</evidence>
<evidence type="ECO:0000256" key="2">
    <source>
        <dbReference type="ARBA" id="ARBA00004128"/>
    </source>
</evidence>
<evidence type="ECO:0000256" key="3">
    <source>
        <dbReference type="ARBA" id="ARBA00010918"/>
    </source>
</evidence>
<comment type="subcellular location">
    <subcellularLocation>
        <location evidence="2">Vacuole membrane</location>
        <topology evidence="2">Multi-pass membrane protein</topology>
    </subcellularLocation>
</comment>
<dbReference type="EMBL" id="JAJA02000001">
    <property type="protein sequence ID" value="KWS02898.1"/>
    <property type="molecule type" value="Genomic_DNA"/>
</dbReference>
<gene>
    <name evidence="11" type="ORF">AZ78_0444</name>
</gene>
<keyword evidence="6 9" id="KW-1133">Transmembrane helix</keyword>
<evidence type="ECO:0000313" key="11">
    <source>
        <dbReference type="EMBL" id="KWS02898.1"/>
    </source>
</evidence>
<feature type="transmembrane region" description="Helical" evidence="9">
    <location>
        <begin position="344"/>
        <end position="362"/>
    </location>
</feature>
<dbReference type="Gene3D" id="3.40.630.10">
    <property type="entry name" value="Zn peptidases"/>
    <property type="match status" value="1"/>
</dbReference>